<evidence type="ECO:0000256" key="6">
    <source>
        <dbReference type="ARBA" id="ARBA00023204"/>
    </source>
</evidence>
<evidence type="ECO:0000256" key="7">
    <source>
        <dbReference type="ARBA" id="ARBA00049348"/>
    </source>
</evidence>
<reference evidence="10 11" key="1">
    <citation type="submission" date="2018-05" db="EMBL/GenBank/DDBJ databases">
        <authorList>
            <person name="Lanie J.A."/>
            <person name="Ng W.-L."/>
            <person name="Kazmierczak K.M."/>
            <person name="Andrzejewski T.M."/>
            <person name="Davidsen T.M."/>
            <person name="Wayne K.J."/>
            <person name="Tettelin H."/>
            <person name="Glass J.I."/>
            <person name="Rusch D."/>
            <person name="Podicherti R."/>
            <person name="Tsui H.-C.T."/>
            <person name="Winkler M.E."/>
        </authorList>
    </citation>
    <scope>NUCLEOTIDE SEQUENCE [LARGE SCALE GENOMIC DNA]</scope>
    <source>
        <strain evidence="10 11">BUT-10</strain>
    </source>
</reference>
<evidence type="ECO:0000313" key="11">
    <source>
        <dbReference type="Proteomes" id="UP000249524"/>
    </source>
</evidence>
<keyword evidence="5 8" id="KW-0227">DNA damage</keyword>
<dbReference type="FunFam" id="1.10.10.10:FF:000337">
    <property type="entry name" value="Methylated-DNA--protein-cysteine methyltransferase"/>
    <property type="match status" value="1"/>
</dbReference>
<dbReference type="SUPFAM" id="SSF53155">
    <property type="entry name" value="Methylated DNA-protein cysteine methyltransferase domain"/>
    <property type="match status" value="1"/>
</dbReference>
<dbReference type="GO" id="GO:0005737">
    <property type="term" value="C:cytoplasm"/>
    <property type="evidence" value="ECO:0007669"/>
    <property type="project" value="UniProtKB-SubCell"/>
</dbReference>
<dbReference type="InterPro" id="IPR023546">
    <property type="entry name" value="MGMT"/>
</dbReference>
<dbReference type="HAMAP" id="MF_00772">
    <property type="entry name" value="OGT"/>
    <property type="match status" value="1"/>
</dbReference>
<dbReference type="CDD" id="cd06445">
    <property type="entry name" value="ATase"/>
    <property type="match status" value="1"/>
</dbReference>
<accession>A0A328BHB5</accession>
<dbReference type="InterPro" id="IPR036388">
    <property type="entry name" value="WH-like_DNA-bd_sf"/>
</dbReference>
<evidence type="ECO:0000256" key="2">
    <source>
        <dbReference type="ARBA" id="ARBA00022490"/>
    </source>
</evidence>
<organism evidence="10 11">
    <name type="scientific">Phenylobacterium kunshanense</name>
    <dbReference type="NCBI Taxonomy" id="1445034"/>
    <lineage>
        <taxon>Bacteria</taxon>
        <taxon>Pseudomonadati</taxon>
        <taxon>Pseudomonadota</taxon>
        <taxon>Alphaproteobacteria</taxon>
        <taxon>Caulobacterales</taxon>
        <taxon>Caulobacteraceae</taxon>
        <taxon>Phenylobacterium</taxon>
    </lineage>
</organism>
<evidence type="ECO:0000256" key="8">
    <source>
        <dbReference type="HAMAP-Rule" id="MF_00772"/>
    </source>
</evidence>
<dbReference type="GO" id="GO:0003908">
    <property type="term" value="F:methylated-DNA-[protein]-cysteine S-methyltransferase activity"/>
    <property type="evidence" value="ECO:0007669"/>
    <property type="project" value="UniProtKB-UniRule"/>
</dbReference>
<dbReference type="GO" id="GO:0006307">
    <property type="term" value="P:DNA alkylation repair"/>
    <property type="evidence" value="ECO:0007669"/>
    <property type="project" value="UniProtKB-UniRule"/>
</dbReference>
<dbReference type="PROSITE" id="PS00374">
    <property type="entry name" value="MGMT"/>
    <property type="match status" value="1"/>
</dbReference>
<gene>
    <name evidence="10" type="ORF">DJ019_09745</name>
</gene>
<dbReference type="Proteomes" id="UP000249524">
    <property type="component" value="Unassembled WGS sequence"/>
</dbReference>
<evidence type="ECO:0000256" key="4">
    <source>
        <dbReference type="ARBA" id="ARBA00022679"/>
    </source>
</evidence>
<dbReference type="PANTHER" id="PTHR10815">
    <property type="entry name" value="METHYLATED-DNA--PROTEIN-CYSTEINE METHYLTRANSFERASE"/>
    <property type="match status" value="1"/>
</dbReference>
<dbReference type="InterPro" id="IPR036217">
    <property type="entry name" value="MethylDNA_cys_MeTrfase_DNAb"/>
</dbReference>
<evidence type="ECO:0000256" key="5">
    <source>
        <dbReference type="ARBA" id="ARBA00022763"/>
    </source>
</evidence>
<comment type="caution">
    <text evidence="10">The sequence shown here is derived from an EMBL/GenBank/DDBJ whole genome shotgun (WGS) entry which is preliminary data.</text>
</comment>
<dbReference type="Pfam" id="PF01035">
    <property type="entry name" value="DNA_binding_1"/>
    <property type="match status" value="1"/>
</dbReference>
<evidence type="ECO:0000256" key="1">
    <source>
        <dbReference type="ARBA" id="ARBA00001286"/>
    </source>
</evidence>
<keyword evidence="11" id="KW-1185">Reference proteome</keyword>
<name>A0A328BHB5_9CAUL</name>
<keyword evidence="4 8" id="KW-0808">Transferase</keyword>
<feature type="domain" description="Methylated-DNA-[protein]-cysteine S-methyltransferase DNA binding" evidence="9">
    <location>
        <begin position="93"/>
        <end position="173"/>
    </location>
</feature>
<dbReference type="NCBIfam" id="TIGR00589">
    <property type="entry name" value="ogt"/>
    <property type="match status" value="1"/>
</dbReference>
<feature type="active site" description="Nucleophile; methyl group acceptor" evidence="8">
    <location>
        <position position="144"/>
    </location>
</feature>
<dbReference type="InterPro" id="IPR014048">
    <property type="entry name" value="MethylDNA_cys_MeTrfase_DNA-bd"/>
</dbReference>
<dbReference type="EC" id="2.1.1.63" evidence="8"/>
<keyword evidence="3 8" id="KW-0489">Methyltransferase</keyword>
<dbReference type="InterPro" id="IPR001497">
    <property type="entry name" value="MethylDNA_cys_MeTrfase_AS"/>
</dbReference>
<comment type="subcellular location">
    <subcellularLocation>
        <location evidence="8">Cytoplasm</location>
    </subcellularLocation>
</comment>
<comment type="catalytic activity">
    <reaction evidence="7 8">
        <text>a 6-O-methyl-2'-deoxyguanosine in DNA + L-cysteinyl-[protein] = S-methyl-L-cysteinyl-[protein] + a 2'-deoxyguanosine in DNA</text>
        <dbReference type="Rhea" id="RHEA:24000"/>
        <dbReference type="Rhea" id="RHEA-COMP:10131"/>
        <dbReference type="Rhea" id="RHEA-COMP:10132"/>
        <dbReference type="Rhea" id="RHEA-COMP:11367"/>
        <dbReference type="Rhea" id="RHEA-COMP:11368"/>
        <dbReference type="ChEBI" id="CHEBI:29950"/>
        <dbReference type="ChEBI" id="CHEBI:82612"/>
        <dbReference type="ChEBI" id="CHEBI:85445"/>
        <dbReference type="ChEBI" id="CHEBI:85448"/>
        <dbReference type="EC" id="2.1.1.63"/>
    </reaction>
</comment>
<dbReference type="SUPFAM" id="SSF46767">
    <property type="entry name" value="Methylated DNA-protein cysteine methyltransferase, C-terminal domain"/>
    <property type="match status" value="1"/>
</dbReference>
<comment type="function">
    <text evidence="8">Involved in the cellular defense against the biological effects of O6-methylguanine (O6-MeG) and O4-methylthymine (O4-MeT) in DNA. Repairs the methylated nucleobase in DNA by stoichiometrically transferring the methyl group to a cysteine residue in the enzyme. This is a suicide reaction: the enzyme is irreversibly inactivated.</text>
</comment>
<dbReference type="EMBL" id="QFYS01000003">
    <property type="protein sequence ID" value="RAK66513.1"/>
    <property type="molecule type" value="Genomic_DNA"/>
</dbReference>
<dbReference type="PANTHER" id="PTHR10815:SF5">
    <property type="entry name" value="METHYLATED-DNA--PROTEIN-CYSTEINE METHYLTRANSFERASE"/>
    <property type="match status" value="1"/>
</dbReference>
<sequence length="180" mass="19366">MTAAPPENLTLTLTLDRVATPIGTALVVTDEAGALRAFNWTDYEDQMSAWISKRYPRATRREAAGPLRRALDAYFAGQVGALETVAWEGAGTAFQRKVWETLCTIPVGETLSYGQLAERIGRPTAMRAVGLANGSNPVALIVPCHRVIGANGSLTGYGGGLPRKRWLLEHEGAAFRDRAA</sequence>
<keyword evidence="2 8" id="KW-0963">Cytoplasm</keyword>
<evidence type="ECO:0000256" key="3">
    <source>
        <dbReference type="ARBA" id="ARBA00022603"/>
    </source>
</evidence>
<comment type="miscellaneous">
    <text evidence="8">This enzyme catalyzes only one turnover and therefore is not strictly catalytic. According to one definition, an enzyme is a biocatalyst that acts repeatedly and over many reaction cycles.</text>
</comment>
<evidence type="ECO:0000259" key="9">
    <source>
        <dbReference type="Pfam" id="PF01035"/>
    </source>
</evidence>
<protein>
    <recommendedName>
        <fullName evidence="8">Methylated-DNA--protein-cysteine methyltransferase</fullName>
        <ecNumber evidence="8">2.1.1.63</ecNumber>
    </recommendedName>
    <alternativeName>
        <fullName evidence="8">6-O-methylguanine-DNA methyltransferase</fullName>
        <shortName evidence="8">MGMT</shortName>
    </alternativeName>
    <alternativeName>
        <fullName evidence="8">O-6-methylguanine-DNA-alkyltransferase</fullName>
    </alternativeName>
</protein>
<dbReference type="Gene3D" id="1.10.10.10">
    <property type="entry name" value="Winged helix-like DNA-binding domain superfamily/Winged helix DNA-binding domain"/>
    <property type="match status" value="1"/>
</dbReference>
<dbReference type="GO" id="GO:0032259">
    <property type="term" value="P:methylation"/>
    <property type="evidence" value="ECO:0007669"/>
    <property type="project" value="UniProtKB-KW"/>
</dbReference>
<proteinExistence type="inferred from homology"/>
<comment type="catalytic activity">
    <reaction evidence="1 8">
        <text>a 4-O-methyl-thymidine in DNA + L-cysteinyl-[protein] = a thymidine in DNA + S-methyl-L-cysteinyl-[protein]</text>
        <dbReference type="Rhea" id="RHEA:53428"/>
        <dbReference type="Rhea" id="RHEA-COMP:10131"/>
        <dbReference type="Rhea" id="RHEA-COMP:10132"/>
        <dbReference type="Rhea" id="RHEA-COMP:13555"/>
        <dbReference type="Rhea" id="RHEA-COMP:13556"/>
        <dbReference type="ChEBI" id="CHEBI:29950"/>
        <dbReference type="ChEBI" id="CHEBI:82612"/>
        <dbReference type="ChEBI" id="CHEBI:137386"/>
        <dbReference type="ChEBI" id="CHEBI:137387"/>
        <dbReference type="EC" id="2.1.1.63"/>
    </reaction>
</comment>
<dbReference type="AlphaFoldDB" id="A0A328BHB5"/>
<dbReference type="InterPro" id="IPR036631">
    <property type="entry name" value="MGMT_N_sf"/>
</dbReference>
<evidence type="ECO:0000313" key="10">
    <source>
        <dbReference type="EMBL" id="RAK66513.1"/>
    </source>
</evidence>
<keyword evidence="6 8" id="KW-0234">DNA repair</keyword>
<dbReference type="RefSeq" id="WP_111275821.1">
    <property type="nucleotide sequence ID" value="NZ_QFYS01000003.1"/>
</dbReference>
<comment type="similarity">
    <text evidence="8">Belongs to the MGMT family.</text>
</comment>
<dbReference type="OrthoDB" id="9802228at2"/>